<reference evidence="1" key="1">
    <citation type="journal article" date="2021" name="Nat. Commun.">
        <title>Genomic analyses provide insights into spinach domestication and the genetic basis of agronomic traits.</title>
        <authorList>
            <person name="Cai X."/>
            <person name="Sun X."/>
            <person name="Xu C."/>
            <person name="Sun H."/>
            <person name="Wang X."/>
            <person name="Ge C."/>
            <person name="Zhang Z."/>
            <person name="Wang Q."/>
            <person name="Fei Z."/>
            <person name="Jiao C."/>
            <person name="Wang Q."/>
        </authorList>
    </citation>
    <scope>NUCLEOTIDE SEQUENCE [LARGE SCALE GENOMIC DNA]</scope>
    <source>
        <strain evidence="1">cv. Varoflay</strain>
    </source>
</reference>
<evidence type="ECO:0000313" key="1">
    <source>
        <dbReference type="Proteomes" id="UP000813463"/>
    </source>
</evidence>
<keyword evidence="1" id="KW-1185">Reference proteome</keyword>
<name>A0ABM3RLZ4_SPIOL</name>
<reference evidence="2" key="2">
    <citation type="submission" date="2025-08" db="UniProtKB">
        <authorList>
            <consortium name="RefSeq"/>
        </authorList>
    </citation>
    <scope>IDENTIFICATION</scope>
    <source>
        <tissue evidence="2">Leaf</tissue>
    </source>
</reference>
<accession>A0ABM3RLZ4</accession>
<protein>
    <recommendedName>
        <fullName evidence="3">Cleavage/polyadenylation specificity factor A subunit N-terminal domain-containing protein</fullName>
    </recommendedName>
</protein>
<sequence>MVVTVEARKFSLPYLSLSSPQVTSFHYDPNSLSLALMHSDSTFSLFPSFSPFSICNSLPPPQTLIPPPSSSACFVPLNANPNPKVQDGVSPDDKKRVVFVTAGPHNGGSKVVLRFHLLGIDGKFVSATQVDCSQNGLCFDRKLGVIVDVSHGMKVVLSGSVNYLALYSASGGKVWVFGVKLVGNGRGLRLVKCAVIDCRLRISSIYLSFGFLILGEMRGVRIFPLRAMVKGKVGSGRRLRVAKGKGEKSNVEGRDSKVPNGIIRPFAESNELNKNTGNSNVSKLLPNGHACSVLDGVSSSSNADGAVKSRSLKFRQDSGEWGMQFVLFNDCVHEGIKSGVMQSNKRKATSIQAISPEKFLILDSNGDLHILHVSKSGSSRMRRLTCTIQVQQLVAFPDASADSQIVWISDGLYSVHVMMIPGSDTKEKESGVSNDEREIIQSSVTQAIFTSESIQHVVPLAANRILILGQDSLYAYGIS</sequence>
<dbReference type="RefSeq" id="XP_056696644.1">
    <property type="nucleotide sequence ID" value="XM_056840666.1"/>
</dbReference>
<evidence type="ECO:0008006" key="3">
    <source>
        <dbReference type="Google" id="ProtNLM"/>
    </source>
</evidence>
<dbReference type="GeneID" id="110786867"/>
<dbReference type="PANTHER" id="PTHR37383:SF1">
    <property type="entry name" value="OS01G0694200 PROTEIN"/>
    <property type="match status" value="1"/>
</dbReference>
<dbReference type="PANTHER" id="PTHR37383">
    <property type="entry name" value="OS01G0694200 PROTEIN"/>
    <property type="match status" value="1"/>
</dbReference>
<proteinExistence type="predicted"/>
<organism evidence="1 2">
    <name type="scientific">Spinacia oleracea</name>
    <name type="common">Spinach</name>
    <dbReference type="NCBI Taxonomy" id="3562"/>
    <lineage>
        <taxon>Eukaryota</taxon>
        <taxon>Viridiplantae</taxon>
        <taxon>Streptophyta</taxon>
        <taxon>Embryophyta</taxon>
        <taxon>Tracheophyta</taxon>
        <taxon>Spermatophyta</taxon>
        <taxon>Magnoliopsida</taxon>
        <taxon>eudicotyledons</taxon>
        <taxon>Gunneridae</taxon>
        <taxon>Pentapetalae</taxon>
        <taxon>Caryophyllales</taxon>
        <taxon>Chenopodiaceae</taxon>
        <taxon>Chenopodioideae</taxon>
        <taxon>Anserineae</taxon>
        <taxon>Spinacia</taxon>
    </lineage>
</organism>
<dbReference type="Proteomes" id="UP000813463">
    <property type="component" value="Chromosome 1"/>
</dbReference>
<gene>
    <name evidence="2" type="primary">LOC110786867</name>
</gene>
<evidence type="ECO:0000313" key="2">
    <source>
        <dbReference type="RefSeq" id="XP_056696644.1"/>
    </source>
</evidence>